<reference evidence="1" key="1">
    <citation type="journal article" date="2014" name="Front. Microbiol.">
        <title>High frequency of phylogenetically diverse reductive dehalogenase-homologous genes in deep subseafloor sedimentary metagenomes.</title>
        <authorList>
            <person name="Kawai M."/>
            <person name="Futagami T."/>
            <person name="Toyoda A."/>
            <person name="Takaki Y."/>
            <person name="Nishi S."/>
            <person name="Hori S."/>
            <person name="Arai W."/>
            <person name="Tsubouchi T."/>
            <person name="Morono Y."/>
            <person name="Uchiyama I."/>
            <person name="Ito T."/>
            <person name="Fujiyama A."/>
            <person name="Inagaki F."/>
            <person name="Takami H."/>
        </authorList>
    </citation>
    <scope>NUCLEOTIDE SEQUENCE</scope>
    <source>
        <strain evidence="1">Expedition CK06-06</strain>
    </source>
</reference>
<dbReference type="InterPro" id="IPR025667">
    <property type="entry name" value="SprB_repeat"/>
</dbReference>
<dbReference type="AlphaFoldDB" id="X1I1U4"/>
<proteinExistence type="predicted"/>
<organism evidence="1">
    <name type="scientific">marine sediment metagenome</name>
    <dbReference type="NCBI Taxonomy" id="412755"/>
    <lineage>
        <taxon>unclassified sequences</taxon>
        <taxon>metagenomes</taxon>
        <taxon>ecological metagenomes</taxon>
    </lineage>
</organism>
<dbReference type="EMBL" id="BARU01018758">
    <property type="protein sequence ID" value="GAH60034.1"/>
    <property type="molecule type" value="Genomic_DNA"/>
</dbReference>
<dbReference type="Pfam" id="PF13573">
    <property type="entry name" value="SprB"/>
    <property type="match status" value="1"/>
</dbReference>
<evidence type="ECO:0000313" key="1">
    <source>
        <dbReference type="EMBL" id="GAH60034.1"/>
    </source>
</evidence>
<protein>
    <recommendedName>
        <fullName evidence="2">Ig-like domain-containing protein</fullName>
    </recommendedName>
</protein>
<name>X1I1U4_9ZZZZ</name>
<evidence type="ECO:0008006" key="2">
    <source>
        <dbReference type="Google" id="ProtNLM"/>
    </source>
</evidence>
<comment type="caution">
    <text evidence="1">The sequence shown here is derived from an EMBL/GenBank/DDBJ whole genome shotgun (WGS) entry which is preliminary data.</text>
</comment>
<sequence length="291" mass="30438">VTVTDNIACVSIDTVEVILVGTDLALSVSDDQTICNGYLTSVMAFANGGVMPYTYNWSSGDTSAVINVGGGTHTVVVTDYLGCSATDSITITEMPLINVFTGNDTTICYGDVITVNTLVSGGISPYIYFWNTGETSSAINVSEGVYSVVVTDNLGCEAIDMILINENPMLTVNLNNDLKICYGDLAELSAVVFGGDGNYSFSWSTGDITSNINAGGGTHNVIVTDNIGCIVSDTVIVTENNPFSVFVGNDSTICNGDIVNITAIPSGGTIPYEYSWNTNETSSTINVVGGF</sequence>
<gene>
    <name evidence="1" type="ORF">S03H2_30968</name>
</gene>
<feature type="non-terminal residue" evidence="1">
    <location>
        <position position="1"/>
    </location>
</feature>
<accession>X1I1U4</accession>
<feature type="non-terminal residue" evidence="1">
    <location>
        <position position="291"/>
    </location>
</feature>